<dbReference type="PATRIC" id="fig|1423724.4.peg.2009"/>
<feature type="domain" description="Uracil-DNA glycosylase-like" evidence="1">
    <location>
        <begin position="42"/>
        <end position="199"/>
    </location>
</feature>
<dbReference type="SMART" id="SM00986">
    <property type="entry name" value="UDG"/>
    <property type="match status" value="1"/>
</dbReference>
<dbReference type="STRING" id="1423724.FC32_GL001925"/>
<dbReference type="Pfam" id="PF03167">
    <property type="entry name" value="UDG"/>
    <property type="match status" value="1"/>
</dbReference>
<dbReference type="PANTHER" id="PTHR42160:SF1">
    <property type="entry name" value="URACIL-DNA GLYCOSYLASE SUPERFAMILY PROTEIN"/>
    <property type="match status" value="1"/>
</dbReference>
<sequence length="207" mass="23933">MRLGGPFYVRTKKGDNMTEDIFEAIKQDPQNASYTKNGIDPLYTAPKTAKILIVGQAPGQKAQDTRLFWNDPSGDNLRKWLGVSRQEFYDSGKFAVLPMDFYFPGKGRAGDLPPRKGFAQKWHPQLLAQMPELELIILVGSYAVKHYLKRPTKETLKTTVKNYHDYLPKYFPLVHPSPRNRLWLQKNPWFEKDVIPELQKRVADLLE</sequence>
<proteinExistence type="predicted"/>
<accession>A0A0R1U151</accession>
<dbReference type="InterPro" id="IPR036895">
    <property type="entry name" value="Uracil-DNA_glycosylase-like_sf"/>
</dbReference>
<dbReference type="EMBL" id="AZFT01000030">
    <property type="protein sequence ID" value="KRL86212.1"/>
    <property type="molecule type" value="Genomic_DNA"/>
</dbReference>
<dbReference type="Proteomes" id="UP000051324">
    <property type="component" value="Unassembled WGS sequence"/>
</dbReference>
<dbReference type="InterPro" id="IPR005122">
    <property type="entry name" value="Uracil-DNA_glycosylase-like"/>
</dbReference>
<keyword evidence="3" id="KW-1185">Reference proteome</keyword>
<dbReference type="InterPro" id="IPR047124">
    <property type="entry name" value="HI_0220.2"/>
</dbReference>
<evidence type="ECO:0000313" key="3">
    <source>
        <dbReference type="Proteomes" id="UP000051324"/>
    </source>
</evidence>
<dbReference type="eggNOG" id="COG1573">
    <property type="taxonomic scope" value="Bacteria"/>
</dbReference>
<dbReference type="PANTHER" id="PTHR42160">
    <property type="entry name" value="URACIL-DNA GLYCOSYLASE SUPERFAMILY PROTEIN"/>
    <property type="match status" value="1"/>
</dbReference>
<evidence type="ECO:0000259" key="1">
    <source>
        <dbReference type="SMART" id="SM00986"/>
    </source>
</evidence>
<evidence type="ECO:0000313" key="2">
    <source>
        <dbReference type="EMBL" id="KRL86212.1"/>
    </source>
</evidence>
<reference evidence="2 3" key="1">
    <citation type="journal article" date="2015" name="Genome Announc.">
        <title>Expanding the biotechnology potential of lactobacilli through comparative genomics of 213 strains and associated genera.</title>
        <authorList>
            <person name="Sun Z."/>
            <person name="Harris H.M."/>
            <person name="McCann A."/>
            <person name="Guo C."/>
            <person name="Argimon S."/>
            <person name="Zhang W."/>
            <person name="Yang X."/>
            <person name="Jeffery I.B."/>
            <person name="Cooney J.C."/>
            <person name="Kagawa T.F."/>
            <person name="Liu W."/>
            <person name="Song Y."/>
            <person name="Salvetti E."/>
            <person name="Wrobel A."/>
            <person name="Rasinkangas P."/>
            <person name="Parkhill J."/>
            <person name="Rea M.C."/>
            <person name="O'Sullivan O."/>
            <person name="Ritari J."/>
            <person name="Douillard F.P."/>
            <person name="Paul Ross R."/>
            <person name="Yang R."/>
            <person name="Briner A.E."/>
            <person name="Felis G.E."/>
            <person name="de Vos W.M."/>
            <person name="Barrangou R."/>
            <person name="Klaenhammer T.R."/>
            <person name="Caufield P.W."/>
            <person name="Cui Y."/>
            <person name="Zhang H."/>
            <person name="O'Toole P.W."/>
        </authorList>
    </citation>
    <scope>NUCLEOTIDE SEQUENCE [LARGE SCALE GENOMIC DNA]</scope>
    <source>
        <strain evidence="2 3">DSM 16634</strain>
    </source>
</reference>
<dbReference type="Gene3D" id="3.40.470.10">
    <property type="entry name" value="Uracil-DNA glycosylase-like domain"/>
    <property type="match status" value="1"/>
</dbReference>
<dbReference type="SUPFAM" id="SSF52141">
    <property type="entry name" value="Uracil-DNA glycosylase-like"/>
    <property type="match status" value="1"/>
</dbReference>
<organism evidence="2 3">
    <name type="scientific">Ligilactobacillus apodemi DSM 16634 = JCM 16172</name>
    <dbReference type="NCBI Taxonomy" id="1423724"/>
    <lineage>
        <taxon>Bacteria</taxon>
        <taxon>Bacillati</taxon>
        <taxon>Bacillota</taxon>
        <taxon>Bacilli</taxon>
        <taxon>Lactobacillales</taxon>
        <taxon>Lactobacillaceae</taxon>
        <taxon>Ligilactobacillus</taxon>
    </lineage>
</organism>
<dbReference type="SMART" id="SM00987">
    <property type="entry name" value="UreE_C"/>
    <property type="match status" value="1"/>
</dbReference>
<dbReference type="AlphaFoldDB" id="A0A0R1U151"/>
<gene>
    <name evidence="2" type="ORF">FC32_GL001925</name>
</gene>
<protein>
    <submittedName>
        <fullName evidence="2">Uracil DNA glycosylase superfamily protein</fullName>
    </submittedName>
</protein>
<comment type="caution">
    <text evidence="2">The sequence shown here is derived from an EMBL/GenBank/DDBJ whole genome shotgun (WGS) entry which is preliminary data.</text>
</comment>
<name>A0A0R1U151_9LACO</name>
<dbReference type="CDD" id="cd10033">
    <property type="entry name" value="UDG_like"/>
    <property type="match status" value="1"/>
</dbReference>